<dbReference type="PANTHER" id="PTHR47192:SF4">
    <property type="entry name" value="THIOREDOXIN-LIKE 3-2, CHLOROPLASTIC"/>
    <property type="match status" value="1"/>
</dbReference>
<gene>
    <name evidence="6" type="ORF">FCM35_KLT19955</name>
</gene>
<dbReference type="InterPro" id="IPR044253">
    <property type="entry name" value="WCRKC1/2"/>
</dbReference>
<evidence type="ECO:0000256" key="1">
    <source>
        <dbReference type="ARBA" id="ARBA00022448"/>
    </source>
</evidence>
<keyword evidence="7" id="KW-1185">Reference proteome</keyword>
<reference evidence="6" key="1">
    <citation type="submission" date="2020-01" db="EMBL/GenBank/DDBJ databases">
        <title>Genome sequence of Kobresia littledalei, the first chromosome-level genome in the family Cyperaceae.</title>
        <authorList>
            <person name="Qu G."/>
        </authorList>
    </citation>
    <scope>NUCLEOTIDE SEQUENCE</scope>
    <source>
        <strain evidence="6">C.B.Clarke</strain>
        <tissue evidence="6">Leaf</tissue>
    </source>
</reference>
<keyword evidence="4" id="KW-0676">Redox-active center</keyword>
<dbReference type="OrthoDB" id="2121326at2759"/>
<sequence length="189" mass="21674">MSDSLVAVKTPRLLHFRPYFSISSSPPYSPSHLLKSSTSSLRFYNVSIRSSGASRKHPSVSAIAQGELEEPSSIQLVQITCEQQFDEVLAEAEKLKESVIILWMAYWCRKCIYLKPKLEKLAAEYYPRVRFYCIDVNSVPQSLVNRAGVKKMPTIQLWHERKMQGEVIGGHTAWLVIEDIRRMIDNEEI</sequence>
<keyword evidence="2" id="KW-0249">Electron transport</keyword>
<protein>
    <submittedName>
        <fullName evidence="6">Thioredoxin-like 3-2</fullName>
    </submittedName>
</protein>
<dbReference type="Pfam" id="PF00085">
    <property type="entry name" value="Thioredoxin"/>
    <property type="match status" value="1"/>
</dbReference>
<keyword evidence="1" id="KW-0813">Transport</keyword>
<dbReference type="CDD" id="cd02947">
    <property type="entry name" value="TRX_family"/>
    <property type="match status" value="1"/>
</dbReference>
<dbReference type="Gene3D" id="3.40.30.10">
    <property type="entry name" value="Glutaredoxin"/>
    <property type="match status" value="1"/>
</dbReference>
<dbReference type="AlphaFoldDB" id="A0A833R9H6"/>
<feature type="domain" description="Thioredoxin" evidence="5">
    <location>
        <begin position="51"/>
        <end position="189"/>
    </location>
</feature>
<organism evidence="6 7">
    <name type="scientific">Carex littledalei</name>
    <dbReference type="NCBI Taxonomy" id="544730"/>
    <lineage>
        <taxon>Eukaryota</taxon>
        <taxon>Viridiplantae</taxon>
        <taxon>Streptophyta</taxon>
        <taxon>Embryophyta</taxon>
        <taxon>Tracheophyta</taxon>
        <taxon>Spermatophyta</taxon>
        <taxon>Magnoliopsida</taxon>
        <taxon>Liliopsida</taxon>
        <taxon>Poales</taxon>
        <taxon>Cyperaceae</taxon>
        <taxon>Cyperoideae</taxon>
        <taxon>Cariceae</taxon>
        <taxon>Carex</taxon>
        <taxon>Carex subgen. Euthyceras</taxon>
    </lineage>
</organism>
<dbReference type="InterPro" id="IPR036249">
    <property type="entry name" value="Thioredoxin-like_sf"/>
</dbReference>
<name>A0A833R9H6_9POAL</name>
<dbReference type="SUPFAM" id="SSF52833">
    <property type="entry name" value="Thioredoxin-like"/>
    <property type="match status" value="1"/>
</dbReference>
<keyword evidence="3" id="KW-1015">Disulfide bond</keyword>
<comment type="caution">
    <text evidence="6">The sequence shown here is derived from an EMBL/GenBank/DDBJ whole genome shotgun (WGS) entry which is preliminary data.</text>
</comment>
<proteinExistence type="predicted"/>
<dbReference type="InterPro" id="IPR013766">
    <property type="entry name" value="Thioredoxin_domain"/>
</dbReference>
<evidence type="ECO:0000313" key="6">
    <source>
        <dbReference type="EMBL" id="KAF3335448.1"/>
    </source>
</evidence>
<dbReference type="Proteomes" id="UP000623129">
    <property type="component" value="Unassembled WGS sequence"/>
</dbReference>
<evidence type="ECO:0000256" key="2">
    <source>
        <dbReference type="ARBA" id="ARBA00022982"/>
    </source>
</evidence>
<dbReference type="GO" id="GO:0009570">
    <property type="term" value="C:chloroplast stroma"/>
    <property type="evidence" value="ECO:0007669"/>
    <property type="project" value="InterPro"/>
</dbReference>
<evidence type="ECO:0000313" key="7">
    <source>
        <dbReference type="Proteomes" id="UP000623129"/>
    </source>
</evidence>
<evidence type="ECO:0000259" key="5">
    <source>
        <dbReference type="PROSITE" id="PS51352"/>
    </source>
</evidence>
<evidence type="ECO:0000256" key="4">
    <source>
        <dbReference type="ARBA" id="ARBA00023284"/>
    </source>
</evidence>
<dbReference type="PANTHER" id="PTHR47192">
    <property type="entry name" value="THIOREDOXIN-LIKE 3-2, CHLOROPLASTIC"/>
    <property type="match status" value="1"/>
</dbReference>
<dbReference type="EMBL" id="SWLB01000008">
    <property type="protein sequence ID" value="KAF3335448.1"/>
    <property type="molecule type" value="Genomic_DNA"/>
</dbReference>
<evidence type="ECO:0000256" key="3">
    <source>
        <dbReference type="ARBA" id="ARBA00023157"/>
    </source>
</evidence>
<accession>A0A833R9H6</accession>
<dbReference type="FunFam" id="3.40.30.10:FF:000245">
    <property type="entry name" value="Thioredoxin"/>
    <property type="match status" value="1"/>
</dbReference>
<dbReference type="PROSITE" id="PS51352">
    <property type="entry name" value="THIOREDOXIN_2"/>
    <property type="match status" value="1"/>
</dbReference>